<keyword evidence="1" id="KW-1133">Transmembrane helix</keyword>
<dbReference type="EMBL" id="JAUBDH010000014">
    <property type="protein sequence ID" value="MDW0111451.1"/>
    <property type="molecule type" value="Genomic_DNA"/>
</dbReference>
<feature type="transmembrane region" description="Helical" evidence="1">
    <location>
        <begin position="12"/>
        <end position="32"/>
    </location>
</feature>
<sequence>MPVTDYFLLWKVTLPSTWISALIGFFFAWLAVRKKFGKLVADSWGDAIFTIIIVWKLSVIVTDFKTVRRAPMAILYFNGGIIGFIGGIAAAALVLFFSRKPMPNLLTQGVFTGIVFAQAGYQVSMAFLNDASLASKAITIIFFALLAILVYRYSAHEELPLSYSIGMFIAAHAFIAAIQPVGFKGIPFLATVIASVLVLIIKNRIEKRTELDGGVV</sequence>
<proteinExistence type="predicted"/>
<keyword evidence="1" id="KW-0812">Transmembrane</keyword>
<feature type="transmembrane region" description="Helical" evidence="1">
    <location>
        <begin position="185"/>
        <end position="201"/>
    </location>
</feature>
<feature type="transmembrane region" description="Helical" evidence="1">
    <location>
        <begin position="134"/>
        <end position="154"/>
    </location>
</feature>
<protein>
    <submittedName>
        <fullName evidence="2">Uncharacterized protein</fullName>
    </submittedName>
</protein>
<feature type="transmembrane region" description="Helical" evidence="1">
    <location>
        <begin position="44"/>
        <end position="61"/>
    </location>
</feature>
<feature type="transmembrane region" description="Helical" evidence="1">
    <location>
        <begin position="73"/>
        <end position="97"/>
    </location>
</feature>
<dbReference type="RefSeq" id="WP_317937118.1">
    <property type="nucleotide sequence ID" value="NZ_JAUBDH010000014.1"/>
</dbReference>
<reference evidence="2 3" key="1">
    <citation type="submission" date="2023-06" db="EMBL/GenBank/DDBJ databases">
        <title>Sporosarcina sp. nov., isolated from Korean traditional fermented seafood 'Jeotgal'.</title>
        <authorList>
            <person name="Yang A.-I."/>
            <person name="Shin N.-R."/>
        </authorList>
    </citation>
    <scope>NUCLEOTIDE SEQUENCE [LARGE SCALE GENOMIC DNA]</scope>
    <source>
        <strain evidence="2 3">KCTC3840</strain>
    </source>
</reference>
<keyword evidence="1" id="KW-0472">Membrane</keyword>
<organism evidence="2 3">
    <name type="scientific">Sporosarcina aquimarina</name>
    <dbReference type="NCBI Taxonomy" id="114975"/>
    <lineage>
        <taxon>Bacteria</taxon>
        <taxon>Bacillati</taxon>
        <taxon>Bacillota</taxon>
        <taxon>Bacilli</taxon>
        <taxon>Bacillales</taxon>
        <taxon>Caryophanaceae</taxon>
        <taxon>Sporosarcina</taxon>
    </lineage>
</organism>
<dbReference type="Proteomes" id="UP001280629">
    <property type="component" value="Unassembled WGS sequence"/>
</dbReference>
<accession>A0ABU4G3A5</accession>
<feature type="transmembrane region" description="Helical" evidence="1">
    <location>
        <begin position="109"/>
        <end position="128"/>
    </location>
</feature>
<evidence type="ECO:0000313" key="2">
    <source>
        <dbReference type="EMBL" id="MDW0111451.1"/>
    </source>
</evidence>
<name>A0ABU4G3A5_9BACL</name>
<keyword evidence="3" id="KW-1185">Reference proteome</keyword>
<evidence type="ECO:0000256" key="1">
    <source>
        <dbReference type="SAM" id="Phobius"/>
    </source>
</evidence>
<gene>
    <name evidence="2" type="ORF">QT716_15620</name>
</gene>
<evidence type="ECO:0000313" key="3">
    <source>
        <dbReference type="Proteomes" id="UP001280629"/>
    </source>
</evidence>
<comment type="caution">
    <text evidence="2">The sequence shown here is derived from an EMBL/GenBank/DDBJ whole genome shotgun (WGS) entry which is preliminary data.</text>
</comment>